<feature type="compositionally biased region" description="Basic residues" evidence="1">
    <location>
        <begin position="47"/>
        <end position="56"/>
    </location>
</feature>
<proteinExistence type="predicted"/>
<organism evidence="3 4">
    <name type="scientific">Cercophora samala</name>
    <dbReference type="NCBI Taxonomy" id="330535"/>
    <lineage>
        <taxon>Eukaryota</taxon>
        <taxon>Fungi</taxon>
        <taxon>Dikarya</taxon>
        <taxon>Ascomycota</taxon>
        <taxon>Pezizomycotina</taxon>
        <taxon>Sordariomycetes</taxon>
        <taxon>Sordariomycetidae</taxon>
        <taxon>Sordariales</taxon>
        <taxon>Lasiosphaeriaceae</taxon>
        <taxon>Cercophora</taxon>
    </lineage>
</organism>
<comment type="caution">
    <text evidence="3">The sequence shown here is derived from an EMBL/GenBank/DDBJ whole genome shotgun (WGS) entry which is preliminary data.</text>
</comment>
<feature type="compositionally biased region" description="Basic and acidic residues" evidence="1">
    <location>
        <begin position="97"/>
        <end position="106"/>
    </location>
</feature>
<dbReference type="Pfam" id="PF15377">
    <property type="entry name" value="DUF4604"/>
    <property type="match status" value="1"/>
</dbReference>
<evidence type="ECO:0000313" key="3">
    <source>
        <dbReference type="EMBL" id="KAK0671313.1"/>
    </source>
</evidence>
<evidence type="ECO:0000259" key="2">
    <source>
        <dbReference type="Pfam" id="PF15377"/>
    </source>
</evidence>
<accession>A0AA39ZHU0</accession>
<dbReference type="Proteomes" id="UP001174997">
    <property type="component" value="Unassembled WGS sequence"/>
</dbReference>
<dbReference type="AlphaFoldDB" id="A0AA39ZHU0"/>
<evidence type="ECO:0000313" key="4">
    <source>
        <dbReference type="Proteomes" id="UP001174997"/>
    </source>
</evidence>
<feature type="domain" description="DUF4604" evidence="2">
    <location>
        <begin position="8"/>
        <end position="184"/>
    </location>
</feature>
<feature type="region of interest" description="Disordered" evidence="1">
    <location>
        <begin position="21"/>
        <end position="185"/>
    </location>
</feature>
<feature type="compositionally biased region" description="Basic and acidic residues" evidence="1">
    <location>
        <begin position="145"/>
        <end position="160"/>
    </location>
</feature>
<feature type="compositionally biased region" description="Basic residues" evidence="1">
    <location>
        <begin position="167"/>
        <end position="177"/>
    </location>
</feature>
<protein>
    <recommendedName>
        <fullName evidence="2">DUF4604 domain-containing protein</fullName>
    </recommendedName>
</protein>
<reference evidence="3" key="1">
    <citation type="submission" date="2023-06" db="EMBL/GenBank/DDBJ databases">
        <title>Genome-scale phylogeny and comparative genomics of the fungal order Sordariales.</title>
        <authorList>
            <consortium name="Lawrence Berkeley National Laboratory"/>
            <person name="Hensen N."/>
            <person name="Bonometti L."/>
            <person name="Westerberg I."/>
            <person name="Brannstrom I.O."/>
            <person name="Guillou S."/>
            <person name="Cros-Aarteil S."/>
            <person name="Calhoun S."/>
            <person name="Haridas S."/>
            <person name="Kuo A."/>
            <person name="Mondo S."/>
            <person name="Pangilinan J."/>
            <person name="Riley R."/>
            <person name="Labutti K."/>
            <person name="Andreopoulos B."/>
            <person name="Lipzen A."/>
            <person name="Chen C."/>
            <person name="Yanf M."/>
            <person name="Daum C."/>
            <person name="Ng V."/>
            <person name="Clum A."/>
            <person name="Steindorff A."/>
            <person name="Ohm R."/>
            <person name="Martin F."/>
            <person name="Silar P."/>
            <person name="Natvig D."/>
            <person name="Lalanne C."/>
            <person name="Gautier V."/>
            <person name="Ament-Velasquez S.L."/>
            <person name="Kruys A."/>
            <person name="Hutchinson M.I."/>
            <person name="Powell A.J."/>
            <person name="Barry K."/>
            <person name="Miller A.N."/>
            <person name="Grigoriev I.V."/>
            <person name="Debuchy R."/>
            <person name="Gladieux P."/>
            <person name="Thoren M.H."/>
            <person name="Johannesson H."/>
        </authorList>
    </citation>
    <scope>NUCLEOTIDE SEQUENCE</scope>
    <source>
        <strain evidence="3">CBS 307.81</strain>
    </source>
</reference>
<dbReference type="EMBL" id="JAULSY010000022">
    <property type="protein sequence ID" value="KAK0671313.1"/>
    <property type="molecule type" value="Genomic_DNA"/>
</dbReference>
<evidence type="ECO:0000256" key="1">
    <source>
        <dbReference type="SAM" id="MobiDB-lite"/>
    </source>
</evidence>
<gene>
    <name evidence="3" type="ORF">QBC41DRAFT_219717</name>
</gene>
<dbReference type="InterPro" id="IPR027911">
    <property type="entry name" value="DUF4604"/>
</dbReference>
<sequence length="185" mass="19174">MPPKITAKNLQYNTTLPPFLARLRGEATSSSEFDGGSSGGPDPILAARRRPTKKRSGSAEAEDAPTIVDEHGNTVQDVTVGVDGSVKTTAPAPAEDAQEKGGHDDGDGSNPAVEDPTQAKASIGAAGKKRKVGKVIGADADEEGDQKVTNKSSKVEEKDGATSAPKPKPKKKAKKIKLSFDDDEG</sequence>
<name>A0AA39ZHU0_9PEZI</name>
<keyword evidence="4" id="KW-1185">Reference proteome</keyword>